<dbReference type="EMBL" id="VSSQ01000209">
    <property type="protein sequence ID" value="MPL85675.1"/>
    <property type="molecule type" value="Genomic_DNA"/>
</dbReference>
<dbReference type="AlphaFoldDB" id="A0A644V3Q7"/>
<proteinExistence type="predicted"/>
<name>A0A644V3Q7_9ZZZZ</name>
<comment type="caution">
    <text evidence="1">The sequence shown here is derived from an EMBL/GenBank/DDBJ whole genome shotgun (WGS) entry which is preliminary data.</text>
</comment>
<accession>A0A644V3Q7</accession>
<reference evidence="1" key="1">
    <citation type="submission" date="2019-08" db="EMBL/GenBank/DDBJ databases">
        <authorList>
            <person name="Kucharzyk K."/>
            <person name="Murdoch R.W."/>
            <person name="Higgins S."/>
            <person name="Loffler F."/>
        </authorList>
    </citation>
    <scope>NUCLEOTIDE SEQUENCE</scope>
</reference>
<gene>
    <name evidence="1" type="ORF">SDC9_31648</name>
</gene>
<evidence type="ECO:0000313" key="1">
    <source>
        <dbReference type="EMBL" id="MPL85675.1"/>
    </source>
</evidence>
<protein>
    <recommendedName>
        <fullName evidence="2">NAD-specific glutamate dehydrogenase</fullName>
    </recommendedName>
</protein>
<sequence>MFPALLFGPLLPEIVDDGLFLGCGSLKHCCRIGLLEHHFVDHVHEHGPLAGLIHEERSLGIGQSLEEGLHHRVVLVFLGKCGRGGEFADALQPEFLHFGGGEILQELDGCLKLLALRAAHDAVGPVGRVVGLDALVARKFGDAPFEVLDGVERSDAEGTVDVHGTLAGLEGGDIVGGEVGIADLVFGDEVRVPLEGRHAIGIGIAHLAVIRAVWQVSELAEEDFTQPAVALSGGLHQEARLDKIALRVELGQFLRVGHQFLEGPGRSVRIVACFLEKLLVPDERKGADRGGRRVVLSAEIHGLGHEGIVSLVEVGLVELGRGEFLQIAALHVHGEPSVEERDDIGAFAGGNRSRDLLVEALVREGHLLDLDSGIGGFELLDEFVDELHLGLVEVLPVRDRHRLRSRGDHREEYEDGKNQSFPCFHVCLLEKSGTVA</sequence>
<organism evidence="1">
    <name type="scientific">bioreactor metagenome</name>
    <dbReference type="NCBI Taxonomy" id="1076179"/>
    <lineage>
        <taxon>unclassified sequences</taxon>
        <taxon>metagenomes</taxon>
        <taxon>ecological metagenomes</taxon>
    </lineage>
</organism>
<evidence type="ECO:0008006" key="2">
    <source>
        <dbReference type="Google" id="ProtNLM"/>
    </source>
</evidence>